<reference evidence="1 6" key="2">
    <citation type="submission" date="2017-04" db="EMBL/GenBank/DDBJ databases">
        <title>Weissella cibaria strain m2 complete genome.</title>
        <authorList>
            <person name="Pan Q."/>
            <person name="Tan M."/>
            <person name="Yao F."/>
            <person name="Su S."/>
        </authorList>
    </citation>
    <scope>NUCLEOTIDE SEQUENCE [LARGE SCALE GENOMIC DNA]</scope>
    <source>
        <strain evidence="1 6">M2</strain>
    </source>
</reference>
<dbReference type="AlphaFoldDB" id="A0A0D1LZZ6"/>
<evidence type="ECO:0000313" key="6">
    <source>
        <dbReference type="Proteomes" id="UP000244870"/>
    </source>
</evidence>
<evidence type="ECO:0000313" key="1">
    <source>
        <dbReference type="EMBL" id="AWF96153.1"/>
    </source>
</evidence>
<proteinExistence type="predicted"/>
<dbReference type="Proteomes" id="UP000032289">
    <property type="component" value="Unassembled WGS sequence"/>
</dbReference>
<dbReference type="EMBL" id="JWHU01000035">
    <property type="protein sequence ID" value="KIU19475.1"/>
    <property type="molecule type" value="Genomic_DNA"/>
</dbReference>
<dbReference type="PATRIC" id="fig|137591.24.peg.1604"/>
<name>A0A0D1LZZ6_9LACO</name>
<evidence type="ECO:0000313" key="4">
    <source>
        <dbReference type="Proteomes" id="UP000032287"/>
    </source>
</evidence>
<gene>
    <name evidence="3" type="ORF">ab3b_01640</name>
    <name evidence="1" type="ORF">B6254_1771</name>
    <name evidence="2" type="ORF">QX99_01956</name>
</gene>
<dbReference type="EMBL" id="CP020928">
    <property type="protein sequence ID" value="AWF96153.1"/>
    <property type="molecule type" value="Genomic_DNA"/>
</dbReference>
<keyword evidence="4" id="KW-1185">Reference proteome</keyword>
<organism evidence="3 5">
    <name type="scientific">Weissella cibaria</name>
    <dbReference type="NCBI Taxonomy" id="137591"/>
    <lineage>
        <taxon>Bacteria</taxon>
        <taxon>Bacillati</taxon>
        <taxon>Bacillota</taxon>
        <taxon>Bacilli</taxon>
        <taxon>Lactobacillales</taxon>
        <taxon>Lactobacillaceae</taxon>
        <taxon>Weissella</taxon>
    </lineage>
</organism>
<dbReference type="Proteomes" id="UP000244870">
    <property type="component" value="Chromosome"/>
</dbReference>
<dbReference type="EMBL" id="JWHT01000037">
    <property type="protein sequence ID" value="KIU23033.1"/>
    <property type="molecule type" value="Genomic_DNA"/>
</dbReference>
<evidence type="ECO:0000313" key="3">
    <source>
        <dbReference type="EMBL" id="KIU23033.1"/>
    </source>
</evidence>
<reference evidence="4 5" key="1">
    <citation type="journal article" date="2015" name="Microbiology (Mosc.)">
        <title>Genomics of the Weissella cibaria species with an examination of its metabolic traits.</title>
        <authorList>
            <person name="Lynch K.M."/>
            <person name="Lucid A."/>
            <person name="Arendt E.K."/>
            <person name="Sleator R.D."/>
            <person name="Lucey B."/>
            <person name="Coffey A."/>
        </authorList>
    </citation>
    <scope>NUCLEOTIDE SEQUENCE [LARGE SCALE GENOMIC DNA]</scope>
    <source>
        <strain evidence="3 5">AB3b</strain>
        <strain evidence="2 4">MG1</strain>
    </source>
</reference>
<evidence type="ECO:0000313" key="5">
    <source>
        <dbReference type="Proteomes" id="UP000032289"/>
    </source>
</evidence>
<dbReference type="Proteomes" id="UP000032287">
    <property type="component" value="Unassembled WGS sequence"/>
</dbReference>
<accession>A0A0D1LZZ6</accession>
<evidence type="ECO:0000313" key="2">
    <source>
        <dbReference type="EMBL" id="KIU19475.1"/>
    </source>
</evidence>
<sequence length="278" mass="31839">MSLINRDRINEIRQANDIPVRELANIGISRNRYYRYLNEENDLPAEGFISLMSHLLLTGAEINSELVNGHDTVEGLMGELLAANQAQDAETIKEVSRRSYQLFRNTMARGFLRVASLADVLHARLIPDEHAQIAQQILIDSFEAVKIWRAMDVALLYPVIAEVDKAMAQQYLSEIWVKSWPHSTMERLNAMTVRYMTVLLGRDDFDLASFKTVADWIVNEPKTAMSFAWWARLVSQLEYHNWDDARTLSTQATELGMTEMAELSSALIDAWYKRAENI</sequence>
<protein>
    <submittedName>
        <fullName evidence="3">Uncharacterized protein</fullName>
    </submittedName>
</protein>
<dbReference type="RefSeq" id="WP_043709156.1">
    <property type="nucleotide sequence ID" value="NZ_CP020928.1"/>
</dbReference>